<reference evidence="3" key="1">
    <citation type="journal article" date="2019" name="Int. J. Syst. Evol. Microbiol.">
        <title>The Global Catalogue of Microorganisms (GCM) 10K type strain sequencing project: providing services to taxonomists for standard genome sequencing and annotation.</title>
        <authorList>
            <consortium name="The Broad Institute Genomics Platform"/>
            <consortium name="The Broad Institute Genome Sequencing Center for Infectious Disease"/>
            <person name="Wu L."/>
            <person name="Ma J."/>
        </authorList>
    </citation>
    <scope>NUCLEOTIDE SEQUENCE [LARGE SCALE GENOMIC DNA]</scope>
    <source>
        <strain evidence="3">JCM 30846</strain>
    </source>
</reference>
<sequence>MAFILPQTARRCAFGPEAARVSFPDVRGVVRVPGRGRRPTPCPRSAQKHRLDVQGSRRRQEPAAQRAEETRE</sequence>
<feature type="region of interest" description="Disordered" evidence="1">
    <location>
        <begin position="32"/>
        <end position="72"/>
    </location>
</feature>
<evidence type="ECO:0000256" key="1">
    <source>
        <dbReference type="SAM" id="MobiDB-lite"/>
    </source>
</evidence>
<protein>
    <submittedName>
        <fullName evidence="2">Uncharacterized protein</fullName>
    </submittedName>
</protein>
<name>A0ABP7FMB8_9ACTN</name>
<comment type="caution">
    <text evidence="2">The sequence shown here is derived from an EMBL/GenBank/DDBJ whole genome shotgun (WGS) entry which is preliminary data.</text>
</comment>
<dbReference type="EMBL" id="BAABEP010000032">
    <property type="protein sequence ID" value="GAA3741342.1"/>
    <property type="molecule type" value="Genomic_DNA"/>
</dbReference>
<evidence type="ECO:0000313" key="3">
    <source>
        <dbReference type="Proteomes" id="UP001499884"/>
    </source>
</evidence>
<keyword evidence="3" id="KW-1185">Reference proteome</keyword>
<dbReference type="Proteomes" id="UP001499884">
    <property type="component" value="Unassembled WGS sequence"/>
</dbReference>
<feature type="compositionally biased region" description="Basic and acidic residues" evidence="1">
    <location>
        <begin position="58"/>
        <end position="72"/>
    </location>
</feature>
<organism evidence="2 3">
    <name type="scientific">Streptomyces tremellae</name>
    <dbReference type="NCBI Taxonomy" id="1124239"/>
    <lineage>
        <taxon>Bacteria</taxon>
        <taxon>Bacillati</taxon>
        <taxon>Actinomycetota</taxon>
        <taxon>Actinomycetes</taxon>
        <taxon>Kitasatosporales</taxon>
        <taxon>Streptomycetaceae</taxon>
        <taxon>Streptomyces</taxon>
    </lineage>
</organism>
<proteinExistence type="predicted"/>
<gene>
    <name evidence="2" type="ORF">GCM10023082_42900</name>
</gene>
<accession>A0ABP7FMB8</accession>
<evidence type="ECO:0000313" key="2">
    <source>
        <dbReference type="EMBL" id="GAA3741342.1"/>
    </source>
</evidence>